<evidence type="ECO:0000313" key="2">
    <source>
        <dbReference type="Proteomes" id="UP001487740"/>
    </source>
</evidence>
<comment type="caution">
    <text evidence="1">The sequence shown here is derived from an EMBL/GenBank/DDBJ whole genome shotgun (WGS) entry which is preliminary data.</text>
</comment>
<organism evidence="1 2">
    <name type="scientific">Scylla paramamosain</name>
    <name type="common">Mud crab</name>
    <dbReference type="NCBI Taxonomy" id="85552"/>
    <lineage>
        <taxon>Eukaryota</taxon>
        <taxon>Metazoa</taxon>
        <taxon>Ecdysozoa</taxon>
        <taxon>Arthropoda</taxon>
        <taxon>Crustacea</taxon>
        <taxon>Multicrustacea</taxon>
        <taxon>Malacostraca</taxon>
        <taxon>Eumalacostraca</taxon>
        <taxon>Eucarida</taxon>
        <taxon>Decapoda</taxon>
        <taxon>Pleocyemata</taxon>
        <taxon>Brachyura</taxon>
        <taxon>Eubrachyura</taxon>
        <taxon>Portunoidea</taxon>
        <taxon>Portunidae</taxon>
        <taxon>Portuninae</taxon>
        <taxon>Scylla</taxon>
    </lineage>
</organism>
<keyword evidence="2" id="KW-1185">Reference proteome</keyword>
<dbReference type="EMBL" id="JARAKH010000041">
    <property type="protein sequence ID" value="KAK8381046.1"/>
    <property type="molecule type" value="Genomic_DNA"/>
</dbReference>
<accession>A0AAW0T0V5</accession>
<dbReference type="AlphaFoldDB" id="A0AAW0T0V5"/>
<proteinExistence type="predicted"/>
<evidence type="ECO:0000313" key="1">
    <source>
        <dbReference type="EMBL" id="KAK8381046.1"/>
    </source>
</evidence>
<name>A0AAW0T0V5_SCYPA</name>
<protein>
    <submittedName>
        <fullName evidence="1">Uncharacterized protein</fullName>
    </submittedName>
</protein>
<sequence length="87" mass="9526">MTSYIVPIRPKMMSVLSVHVASCTCCKSKINDVRETAIDIASMIPLQTTLSLVTSRRSLPLECRSRTPVQYNVNNLELKISAASAAT</sequence>
<dbReference type="Proteomes" id="UP001487740">
    <property type="component" value="Unassembled WGS sequence"/>
</dbReference>
<reference evidence="1 2" key="1">
    <citation type="submission" date="2023-03" db="EMBL/GenBank/DDBJ databases">
        <title>High-quality genome of Scylla paramamosain provides insights in environmental adaptation.</title>
        <authorList>
            <person name="Zhang L."/>
        </authorList>
    </citation>
    <scope>NUCLEOTIDE SEQUENCE [LARGE SCALE GENOMIC DNA]</scope>
    <source>
        <strain evidence="1">LZ_2023a</strain>
        <tissue evidence="1">Muscle</tissue>
    </source>
</reference>
<gene>
    <name evidence="1" type="ORF">O3P69_008155</name>
</gene>